<feature type="region of interest" description="Disordered" evidence="1">
    <location>
        <begin position="129"/>
        <end position="152"/>
    </location>
</feature>
<proteinExistence type="predicted"/>
<dbReference type="PROSITE" id="PS50994">
    <property type="entry name" value="INTEGRASE"/>
    <property type="match status" value="1"/>
</dbReference>
<dbReference type="InterPro" id="IPR001584">
    <property type="entry name" value="Integrase_cat-core"/>
</dbReference>
<protein>
    <submittedName>
        <fullName evidence="3">Retrotransposable element Tf2</fullName>
    </submittedName>
</protein>
<dbReference type="PANTHER" id="PTHR47266">
    <property type="entry name" value="ENDONUCLEASE-RELATED"/>
    <property type="match status" value="1"/>
</dbReference>
<comment type="caution">
    <text evidence="3">The sequence shown here is derived from an EMBL/GenBank/DDBJ whole genome shotgun (WGS) entry which is preliminary data.</text>
</comment>
<evidence type="ECO:0000256" key="1">
    <source>
        <dbReference type="SAM" id="MobiDB-lite"/>
    </source>
</evidence>
<dbReference type="InterPro" id="IPR012337">
    <property type="entry name" value="RNaseH-like_sf"/>
</dbReference>
<name>A0ABQ4X1K7_9ASTR</name>
<sequence length="172" mass="19722">MSTAYHPQTDGQIEVVNKCLECYLRCMSGERPKKWVQWLSLAEYWYNTNKHSSINVSPNEAIYGQTPPLHNPYVAGESVVEIVDISLHARESAIEMLKFHIKRSQDRMKKYTDLKKKWTREVDVGSLGGSVNASGTGKDSPVSINDKDKVEKRSFTKEMKEHCWKMAKRRSG</sequence>
<organism evidence="3 4">
    <name type="scientific">Tanacetum coccineum</name>
    <dbReference type="NCBI Taxonomy" id="301880"/>
    <lineage>
        <taxon>Eukaryota</taxon>
        <taxon>Viridiplantae</taxon>
        <taxon>Streptophyta</taxon>
        <taxon>Embryophyta</taxon>
        <taxon>Tracheophyta</taxon>
        <taxon>Spermatophyta</taxon>
        <taxon>Magnoliopsida</taxon>
        <taxon>eudicotyledons</taxon>
        <taxon>Gunneridae</taxon>
        <taxon>Pentapetalae</taxon>
        <taxon>asterids</taxon>
        <taxon>campanulids</taxon>
        <taxon>Asterales</taxon>
        <taxon>Asteraceae</taxon>
        <taxon>Asteroideae</taxon>
        <taxon>Anthemideae</taxon>
        <taxon>Anthemidinae</taxon>
        <taxon>Tanacetum</taxon>
    </lineage>
</organism>
<evidence type="ECO:0000259" key="2">
    <source>
        <dbReference type="PROSITE" id="PS50994"/>
    </source>
</evidence>
<evidence type="ECO:0000313" key="3">
    <source>
        <dbReference type="EMBL" id="GJS58910.1"/>
    </source>
</evidence>
<dbReference type="SUPFAM" id="SSF53098">
    <property type="entry name" value="Ribonuclease H-like"/>
    <property type="match status" value="1"/>
</dbReference>
<dbReference type="EMBL" id="BQNB010009112">
    <property type="protein sequence ID" value="GJS58910.1"/>
    <property type="molecule type" value="Genomic_DNA"/>
</dbReference>
<dbReference type="Proteomes" id="UP001151760">
    <property type="component" value="Unassembled WGS sequence"/>
</dbReference>
<dbReference type="InterPro" id="IPR036397">
    <property type="entry name" value="RNaseH_sf"/>
</dbReference>
<keyword evidence="4" id="KW-1185">Reference proteome</keyword>
<reference evidence="3" key="2">
    <citation type="submission" date="2022-01" db="EMBL/GenBank/DDBJ databases">
        <authorList>
            <person name="Yamashiro T."/>
            <person name="Shiraishi A."/>
            <person name="Satake H."/>
            <person name="Nakayama K."/>
        </authorList>
    </citation>
    <scope>NUCLEOTIDE SEQUENCE</scope>
</reference>
<reference evidence="3" key="1">
    <citation type="journal article" date="2022" name="Int. J. Mol. Sci.">
        <title>Draft Genome of Tanacetum Coccineum: Genomic Comparison of Closely Related Tanacetum-Family Plants.</title>
        <authorList>
            <person name="Yamashiro T."/>
            <person name="Shiraishi A."/>
            <person name="Nakayama K."/>
            <person name="Satake H."/>
        </authorList>
    </citation>
    <scope>NUCLEOTIDE SEQUENCE</scope>
</reference>
<dbReference type="Gene3D" id="3.30.420.10">
    <property type="entry name" value="Ribonuclease H-like superfamily/Ribonuclease H"/>
    <property type="match status" value="1"/>
</dbReference>
<evidence type="ECO:0000313" key="4">
    <source>
        <dbReference type="Proteomes" id="UP001151760"/>
    </source>
</evidence>
<dbReference type="InterPro" id="IPR052160">
    <property type="entry name" value="Gypsy_RT_Integrase-like"/>
</dbReference>
<feature type="domain" description="Integrase catalytic" evidence="2">
    <location>
        <begin position="1"/>
        <end position="66"/>
    </location>
</feature>
<gene>
    <name evidence="3" type="ORF">Tco_0653694</name>
</gene>
<accession>A0ABQ4X1K7</accession>